<keyword evidence="6" id="KW-1185">Reference proteome</keyword>
<feature type="coiled-coil region" evidence="2">
    <location>
        <begin position="9"/>
        <end position="60"/>
    </location>
</feature>
<dbReference type="Gene3D" id="3.40.50.300">
    <property type="entry name" value="P-loop containing nucleotide triphosphate hydrolases"/>
    <property type="match status" value="1"/>
</dbReference>
<keyword evidence="3" id="KW-0472">Membrane</keyword>
<protein>
    <recommendedName>
        <fullName evidence="4">Rad50/SbcC-type AAA domain-containing protein</fullName>
    </recommendedName>
</protein>
<reference evidence="5 6" key="1">
    <citation type="submission" date="2014-09" db="EMBL/GenBank/DDBJ databases">
        <title>Cedecea neteri SSMD04 Genome Sequencing.</title>
        <authorList>
            <person name="Tan J.-Y."/>
        </authorList>
    </citation>
    <scope>NUCLEOTIDE SEQUENCE [LARGE SCALE GENOMIC DNA]</scope>
    <source>
        <strain evidence="5 6">SSMD04</strain>
    </source>
</reference>
<dbReference type="Pfam" id="PF13476">
    <property type="entry name" value="AAA_23"/>
    <property type="match status" value="1"/>
</dbReference>
<keyword evidence="3" id="KW-0812">Transmembrane</keyword>
<keyword evidence="3" id="KW-1133">Transmembrane helix</keyword>
<dbReference type="AlphaFoldDB" id="A0A089PWK6"/>
<sequence length="794" mass="89366">MSELSNETYELIQNKIQSVIQRLSEQQREGRLAKDISGAMENLAQLNNQIQAELEKLKASSEWKRFTIAFYGETNAGKSTLIEALRLQLGEKTKQESQRRFKEIQQRFGLTQEAFDEVRRVIMDTERAIEVVRQELAGLSKKYAVPIMQAELAVSQEEENAVQESAVLDLQHNKAISDLMLEISRLNELLEKVKAERKWWQKIIARFSTSPSPEEKQFAEITQHFSKTEKQQEIEKKELIDHHHGLIQQASTALAELQTQKQHEHNQVAEREQELQEALRKAEDERSRLDNEVLKLTEFADGQIIGDGRSDFTRVNTSFDFDLNGHSFSLIDVPGIEGDEAVVSAPIEEAVRKAHAVFYVTRTARPPQTNDDSPGSAQGTLEKIKKHLGAQSEVWSIYNHPARSPRQLTLPVLNNDIVNGLAAMDEKLKAELKEQYCGSLAISAHPAYLALTECVAPGSKDAADQRKFLDQFGGPEAILSLSGLTDFITRLQTTIISNYRDKIKRSNKNKAYETLRNSLDEFRAPQTHFSELEKNVKSEVLHAQSQINISLEEFIGSLDIVGGKIRRAFRDRVQKEIYDEIESNISNDEFKRSFNQTLELNAENIKNNLKKSIDKEADALGEKIRGIITRSSQHLKNIVTAQNNNFDLQSNFKININVDNGLKVGGLVAGGIGAALGVVFLASNPVGWTVAFVGGVLALLGSLVGIAKSVWGVFDSNYKKAQQKKEADKVLREADNTIEKEINKIIAKIKYEVSVEMKKIKHQLEEPVKQCIAINALFNQVDVELTAIARDIKY</sequence>
<dbReference type="RefSeq" id="WP_038474928.1">
    <property type="nucleotide sequence ID" value="NZ_CP009451.1"/>
</dbReference>
<dbReference type="InterPro" id="IPR038729">
    <property type="entry name" value="Rad50/SbcC_AAA"/>
</dbReference>
<dbReference type="GO" id="GO:0016887">
    <property type="term" value="F:ATP hydrolysis activity"/>
    <property type="evidence" value="ECO:0007669"/>
    <property type="project" value="InterPro"/>
</dbReference>
<accession>A0A089PWK6</accession>
<dbReference type="PANTHER" id="PTHR23160:SF19">
    <property type="entry name" value="MYOSIN HEAVY CHAIN-RELATED PROTEIN"/>
    <property type="match status" value="1"/>
</dbReference>
<feature type="transmembrane region" description="Helical" evidence="3">
    <location>
        <begin position="688"/>
        <end position="714"/>
    </location>
</feature>
<evidence type="ECO:0000313" key="6">
    <source>
        <dbReference type="Proteomes" id="UP000029481"/>
    </source>
</evidence>
<evidence type="ECO:0000313" key="5">
    <source>
        <dbReference type="EMBL" id="AIR04378.1"/>
    </source>
</evidence>
<dbReference type="SUPFAM" id="SSF52540">
    <property type="entry name" value="P-loop containing nucleoside triphosphate hydrolases"/>
    <property type="match status" value="1"/>
</dbReference>
<dbReference type="GO" id="GO:0006302">
    <property type="term" value="P:double-strand break repair"/>
    <property type="evidence" value="ECO:0007669"/>
    <property type="project" value="InterPro"/>
</dbReference>
<evidence type="ECO:0000259" key="4">
    <source>
        <dbReference type="Pfam" id="PF13476"/>
    </source>
</evidence>
<dbReference type="PANTHER" id="PTHR23160">
    <property type="entry name" value="SYNAPTONEMAL COMPLEX PROTEIN-RELATED"/>
    <property type="match status" value="1"/>
</dbReference>
<proteinExistence type="predicted"/>
<dbReference type="Proteomes" id="UP000029481">
    <property type="component" value="Chromosome"/>
</dbReference>
<feature type="coiled-coil region" evidence="2">
    <location>
        <begin position="247"/>
        <end position="299"/>
    </location>
</feature>
<gene>
    <name evidence="5" type="ORF">JT31_07080</name>
</gene>
<name>A0A089PWK6_9ENTR</name>
<dbReference type="EMBL" id="CP009451">
    <property type="protein sequence ID" value="AIR04378.1"/>
    <property type="molecule type" value="Genomic_DNA"/>
</dbReference>
<feature type="transmembrane region" description="Helical" evidence="3">
    <location>
        <begin position="662"/>
        <end position="682"/>
    </location>
</feature>
<feature type="domain" description="Rad50/SbcC-type AAA" evidence="4">
    <location>
        <begin position="69"/>
        <end position="281"/>
    </location>
</feature>
<evidence type="ECO:0000256" key="3">
    <source>
        <dbReference type="SAM" id="Phobius"/>
    </source>
</evidence>
<organism evidence="5 6">
    <name type="scientific">Cedecea neteri</name>
    <dbReference type="NCBI Taxonomy" id="158822"/>
    <lineage>
        <taxon>Bacteria</taxon>
        <taxon>Pseudomonadati</taxon>
        <taxon>Pseudomonadota</taxon>
        <taxon>Gammaproteobacteria</taxon>
        <taxon>Enterobacterales</taxon>
        <taxon>Enterobacteriaceae</taxon>
        <taxon>Cedecea</taxon>
    </lineage>
</organism>
<keyword evidence="1 2" id="KW-0175">Coiled coil</keyword>
<dbReference type="InterPro" id="IPR027417">
    <property type="entry name" value="P-loop_NTPase"/>
</dbReference>
<evidence type="ECO:0000256" key="1">
    <source>
        <dbReference type="ARBA" id="ARBA00023054"/>
    </source>
</evidence>
<evidence type="ECO:0000256" key="2">
    <source>
        <dbReference type="SAM" id="Coils"/>
    </source>
</evidence>
<dbReference type="KEGG" id="cnt:JT31_07080"/>